<dbReference type="STRING" id="1408157.A0A1J7INX1"/>
<feature type="domain" description="DUF1996" evidence="1">
    <location>
        <begin position="8"/>
        <end position="193"/>
    </location>
</feature>
<evidence type="ECO:0000313" key="2">
    <source>
        <dbReference type="EMBL" id="OIW29174.1"/>
    </source>
</evidence>
<evidence type="ECO:0000259" key="1">
    <source>
        <dbReference type="Pfam" id="PF09362"/>
    </source>
</evidence>
<dbReference type="AlphaFoldDB" id="A0A1J7INX1"/>
<proteinExistence type="predicted"/>
<dbReference type="PANTHER" id="PTHR43662">
    <property type="match status" value="1"/>
</dbReference>
<dbReference type="PANTHER" id="PTHR43662:SF3">
    <property type="entry name" value="DOMAIN PROTEIN, PUTATIVE (AFU_ORTHOLOGUE AFUA_6G11970)-RELATED"/>
    <property type="match status" value="1"/>
</dbReference>
<evidence type="ECO:0000313" key="3">
    <source>
        <dbReference type="Proteomes" id="UP000182658"/>
    </source>
</evidence>
<dbReference type="Pfam" id="PF09362">
    <property type="entry name" value="DUF1996"/>
    <property type="match status" value="1"/>
</dbReference>
<dbReference type="OrthoDB" id="74764at2759"/>
<reference evidence="2 3" key="1">
    <citation type="submission" date="2016-10" db="EMBL/GenBank/DDBJ databases">
        <title>Draft genome sequence of Coniochaeta ligniaria NRRL30616, a lignocellulolytic fungus for bioabatement of inhibitors in plant biomass hydrolysates.</title>
        <authorList>
            <consortium name="DOE Joint Genome Institute"/>
            <person name="Jimenez D.J."/>
            <person name="Hector R.E."/>
            <person name="Riley R."/>
            <person name="Sun H."/>
            <person name="Grigoriev I.V."/>
            <person name="Van Elsas J.D."/>
            <person name="Nichols N.N."/>
        </authorList>
    </citation>
    <scope>NUCLEOTIDE SEQUENCE [LARGE SCALE GENOMIC DNA]</scope>
    <source>
        <strain evidence="2 3">NRRL 30616</strain>
    </source>
</reference>
<dbReference type="InParanoid" id="A0A1J7INX1"/>
<name>A0A1J7INX1_9PEZI</name>
<dbReference type="Proteomes" id="UP000182658">
    <property type="component" value="Unassembled WGS sequence"/>
</dbReference>
<dbReference type="InterPro" id="IPR018535">
    <property type="entry name" value="DUF1996"/>
</dbReference>
<organism evidence="2 3">
    <name type="scientific">Coniochaeta ligniaria NRRL 30616</name>
    <dbReference type="NCBI Taxonomy" id="1408157"/>
    <lineage>
        <taxon>Eukaryota</taxon>
        <taxon>Fungi</taxon>
        <taxon>Dikarya</taxon>
        <taxon>Ascomycota</taxon>
        <taxon>Pezizomycotina</taxon>
        <taxon>Sordariomycetes</taxon>
        <taxon>Sordariomycetidae</taxon>
        <taxon>Coniochaetales</taxon>
        <taxon>Coniochaetaceae</taxon>
        <taxon>Coniochaeta</taxon>
    </lineage>
</organism>
<keyword evidence="3" id="KW-1185">Reference proteome</keyword>
<accession>A0A1J7INX1</accession>
<sequence length="280" mass="30677">MKRDVNVVPKVYFHAENGSYISVEQVGGVNVYYQQRIDHTELEAGKTIQPFPPGFRMLAGDTDRRTYDNTSLADRAIEYVCLPANGADGVASSGGFPNHTCLGGLQIRVRFPSCWDGENLDSADHRSHVAYPSMLDNGYCDASHPVRIMALLYEVTWAVDHFDHLREPGDQPFVLSSGDETGYGWHGDFLNGWDTELLRTAISEETCGDESHGDINLCATFKPYLLDAEQQNRCPTIPSKIGEQVDGILSALPGASSTMVVSIPAPTANAARRLGRAWLG</sequence>
<protein>
    <recommendedName>
        <fullName evidence="1">DUF1996 domain-containing protein</fullName>
    </recommendedName>
</protein>
<dbReference type="EMBL" id="KV875098">
    <property type="protein sequence ID" value="OIW29174.1"/>
    <property type="molecule type" value="Genomic_DNA"/>
</dbReference>
<gene>
    <name evidence="2" type="ORF">CONLIGDRAFT_682082</name>
</gene>